<dbReference type="EMBL" id="JANPWB010000009">
    <property type="protein sequence ID" value="KAJ1152253.1"/>
    <property type="molecule type" value="Genomic_DNA"/>
</dbReference>
<evidence type="ECO:0000256" key="1">
    <source>
        <dbReference type="SAM" id="MobiDB-lite"/>
    </source>
</evidence>
<comment type="caution">
    <text evidence="2">The sequence shown here is derived from an EMBL/GenBank/DDBJ whole genome shotgun (WGS) entry which is preliminary data.</text>
</comment>
<evidence type="ECO:0000313" key="3">
    <source>
        <dbReference type="Proteomes" id="UP001066276"/>
    </source>
</evidence>
<proteinExistence type="predicted"/>
<feature type="region of interest" description="Disordered" evidence="1">
    <location>
        <begin position="47"/>
        <end position="112"/>
    </location>
</feature>
<dbReference type="Proteomes" id="UP001066276">
    <property type="component" value="Chromosome 5"/>
</dbReference>
<name>A0AAV7RMX8_PLEWA</name>
<organism evidence="2 3">
    <name type="scientific">Pleurodeles waltl</name>
    <name type="common">Iberian ribbed newt</name>
    <dbReference type="NCBI Taxonomy" id="8319"/>
    <lineage>
        <taxon>Eukaryota</taxon>
        <taxon>Metazoa</taxon>
        <taxon>Chordata</taxon>
        <taxon>Craniata</taxon>
        <taxon>Vertebrata</taxon>
        <taxon>Euteleostomi</taxon>
        <taxon>Amphibia</taxon>
        <taxon>Batrachia</taxon>
        <taxon>Caudata</taxon>
        <taxon>Salamandroidea</taxon>
        <taxon>Salamandridae</taxon>
        <taxon>Pleurodelinae</taxon>
        <taxon>Pleurodeles</taxon>
    </lineage>
</organism>
<feature type="compositionally biased region" description="Polar residues" evidence="1">
    <location>
        <begin position="100"/>
        <end position="112"/>
    </location>
</feature>
<keyword evidence="3" id="KW-1185">Reference proteome</keyword>
<protein>
    <submittedName>
        <fullName evidence="2">Uncharacterized protein</fullName>
    </submittedName>
</protein>
<evidence type="ECO:0000313" key="2">
    <source>
        <dbReference type="EMBL" id="KAJ1152253.1"/>
    </source>
</evidence>
<reference evidence="2" key="1">
    <citation type="journal article" date="2022" name="bioRxiv">
        <title>Sequencing and chromosome-scale assembly of the giantPleurodeles waltlgenome.</title>
        <authorList>
            <person name="Brown T."/>
            <person name="Elewa A."/>
            <person name="Iarovenko S."/>
            <person name="Subramanian E."/>
            <person name="Araus A.J."/>
            <person name="Petzold A."/>
            <person name="Susuki M."/>
            <person name="Suzuki K.-i.T."/>
            <person name="Hayashi T."/>
            <person name="Toyoda A."/>
            <person name="Oliveira C."/>
            <person name="Osipova E."/>
            <person name="Leigh N.D."/>
            <person name="Simon A."/>
            <person name="Yun M.H."/>
        </authorList>
    </citation>
    <scope>NUCLEOTIDE SEQUENCE</scope>
    <source>
        <strain evidence="2">20211129_DDA</strain>
        <tissue evidence="2">Liver</tissue>
    </source>
</reference>
<sequence>MQHGAHLLGLSTATNFILRVGLQCESKKSARQFRSARIAEVSISLGPGGTVQSPSEPVRARQWTEGSACSGARSQKETSLRSRISNLTCFQAARGKRTRPGSTNNASSRRSA</sequence>
<accession>A0AAV7RMX8</accession>
<dbReference type="AlphaFoldDB" id="A0AAV7RMX8"/>
<gene>
    <name evidence="2" type="ORF">NDU88_005029</name>
</gene>